<dbReference type="OrthoDB" id="5224254at2"/>
<dbReference type="RefSeq" id="WP_132126078.1">
    <property type="nucleotide sequence ID" value="NZ_SLWS01000020.1"/>
</dbReference>
<keyword evidence="2" id="KW-1185">Reference proteome</keyword>
<dbReference type="EMBL" id="SLWS01000020">
    <property type="protein sequence ID" value="TCO45882.1"/>
    <property type="molecule type" value="Genomic_DNA"/>
</dbReference>
<dbReference type="AlphaFoldDB" id="A0A4R2IMX1"/>
<sequence>MTTYGHYWADWLYGTQKDAFMVSVYDACAEIDRCDSPVMKAKLIGALRQRVSGSNRDWVEGITDFLDFETHRLIHGRAPLDVLEDSDEYRVLAVVDAAWRHGAFQGLCRTPGGVEWIGHLGEMCAALVHQGFKWVRGSDHGPDDWELPALGEAWCKGAAMWGSAGFFAALDEAGADPDNDAALTRIFRVVAAHHMAGATWLAYRGKHPHKAWRADVRGRAPSPEAVHRAGVKFRWPPEMIDVLARTAEHVNTWVNPPHPKEIPDRTRGFMIGAHTPRILTHIRELAAELGDAAGDLTPAEHEELVYRSASWMSNYATYWFARGDTDDRLLEVTACGALAGVLREPRPYLTQEHVHRMVEWARPRTGHLSGQKQKELLDSVRLTMEVRGRVPGAVPELGSDGTGHLRYIDGAWKLTSDAFLTADRSNVGGVDLNEKQFPWATRFFNAVTRERRRTGVDYLGVTDEHGGCPVCVGNELLKSFDNKVNLGIWVCFTIGVLLYDNLLLGEPGDQSLGSR</sequence>
<accession>A0A4R2IMX1</accession>
<organism evidence="1 2">
    <name type="scientific">Actinocrispum wychmicini</name>
    <dbReference type="NCBI Taxonomy" id="1213861"/>
    <lineage>
        <taxon>Bacteria</taxon>
        <taxon>Bacillati</taxon>
        <taxon>Actinomycetota</taxon>
        <taxon>Actinomycetes</taxon>
        <taxon>Pseudonocardiales</taxon>
        <taxon>Pseudonocardiaceae</taxon>
        <taxon>Actinocrispum</taxon>
    </lineage>
</organism>
<name>A0A4R2IMX1_9PSEU</name>
<protein>
    <submittedName>
        <fullName evidence="1">Uncharacterized protein</fullName>
    </submittedName>
</protein>
<dbReference type="Proteomes" id="UP000295680">
    <property type="component" value="Unassembled WGS sequence"/>
</dbReference>
<gene>
    <name evidence="1" type="ORF">EV192_12068</name>
</gene>
<reference evidence="1 2" key="1">
    <citation type="submission" date="2019-03" db="EMBL/GenBank/DDBJ databases">
        <title>Genomic Encyclopedia of Type Strains, Phase IV (KMG-IV): sequencing the most valuable type-strain genomes for metagenomic binning, comparative biology and taxonomic classification.</title>
        <authorList>
            <person name="Goeker M."/>
        </authorList>
    </citation>
    <scope>NUCLEOTIDE SEQUENCE [LARGE SCALE GENOMIC DNA]</scope>
    <source>
        <strain evidence="1 2">DSM 45934</strain>
    </source>
</reference>
<comment type="caution">
    <text evidence="1">The sequence shown here is derived from an EMBL/GenBank/DDBJ whole genome shotgun (WGS) entry which is preliminary data.</text>
</comment>
<evidence type="ECO:0000313" key="1">
    <source>
        <dbReference type="EMBL" id="TCO45882.1"/>
    </source>
</evidence>
<evidence type="ECO:0000313" key="2">
    <source>
        <dbReference type="Proteomes" id="UP000295680"/>
    </source>
</evidence>
<proteinExistence type="predicted"/>